<protein>
    <submittedName>
        <fullName evidence="2">GNAT family acetyltransferase</fullName>
    </submittedName>
</protein>
<dbReference type="PROSITE" id="PS51186">
    <property type="entry name" value="GNAT"/>
    <property type="match status" value="1"/>
</dbReference>
<comment type="caution">
    <text evidence="2">The sequence shown here is derived from an EMBL/GenBank/DDBJ whole genome shotgun (WGS) entry which is preliminary data.</text>
</comment>
<dbReference type="Proteomes" id="UP000094936">
    <property type="component" value="Unassembled WGS sequence"/>
</dbReference>
<evidence type="ECO:0000259" key="1">
    <source>
        <dbReference type="PROSITE" id="PS51186"/>
    </source>
</evidence>
<sequence length="156" mass="17913">MTENIRLSRIAITDRDATFDLLQHVEVMKYLGPRRPLSDAEAQAWFEHEFTQQKRFAFRLPVSGELVGFCGVTEIDGVDDFGYFLRRKFWGKGFAKKMCQLAVSELAASTDFDQVKVFIADSNVSSQKIAQYLGWKKYKAASNDYEHGALYQIKRP</sequence>
<dbReference type="PANTHER" id="PTHR43792:SF1">
    <property type="entry name" value="N-ACETYLTRANSFERASE DOMAIN-CONTAINING PROTEIN"/>
    <property type="match status" value="1"/>
</dbReference>
<evidence type="ECO:0000313" key="3">
    <source>
        <dbReference type="Proteomes" id="UP000094936"/>
    </source>
</evidence>
<dbReference type="AlphaFoldDB" id="A0A1C3EBH1"/>
<dbReference type="STRING" id="1080227.A8L45_19945"/>
<dbReference type="EMBL" id="LYBM01000051">
    <property type="protein sequence ID" value="ODA30607.1"/>
    <property type="molecule type" value="Genomic_DNA"/>
</dbReference>
<gene>
    <name evidence="2" type="ORF">A8L45_19945</name>
</gene>
<dbReference type="InterPro" id="IPR016181">
    <property type="entry name" value="Acyl_CoA_acyltransferase"/>
</dbReference>
<dbReference type="PANTHER" id="PTHR43792">
    <property type="entry name" value="GNAT FAMILY, PUTATIVE (AFU_ORTHOLOGUE AFUA_3G00765)-RELATED-RELATED"/>
    <property type="match status" value="1"/>
</dbReference>
<organism evidence="2 3">
    <name type="scientific">Veronia pacifica</name>
    <dbReference type="NCBI Taxonomy" id="1080227"/>
    <lineage>
        <taxon>Bacteria</taxon>
        <taxon>Pseudomonadati</taxon>
        <taxon>Pseudomonadota</taxon>
        <taxon>Gammaproteobacteria</taxon>
        <taxon>Vibrionales</taxon>
        <taxon>Vibrionaceae</taxon>
        <taxon>Veronia</taxon>
    </lineage>
</organism>
<dbReference type="SUPFAM" id="SSF55729">
    <property type="entry name" value="Acyl-CoA N-acyltransferases (Nat)"/>
    <property type="match status" value="1"/>
</dbReference>
<name>A0A1C3EBH1_9GAMM</name>
<feature type="domain" description="N-acetyltransferase" evidence="1">
    <location>
        <begin position="5"/>
        <end position="156"/>
    </location>
</feature>
<evidence type="ECO:0000313" key="2">
    <source>
        <dbReference type="EMBL" id="ODA30607.1"/>
    </source>
</evidence>
<dbReference type="OrthoDB" id="9801656at2"/>
<proteinExistence type="predicted"/>
<keyword evidence="2" id="KW-0808">Transferase</keyword>
<accession>A0A1C3EBH1</accession>
<dbReference type="RefSeq" id="WP_068905118.1">
    <property type="nucleotide sequence ID" value="NZ_JBHUIF010000029.1"/>
</dbReference>
<dbReference type="GO" id="GO:0016747">
    <property type="term" value="F:acyltransferase activity, transferring groups other than amino-acyl groups"/>
    <property type="evidence" value="ECO:0007669"/>
    <property type="project" value="InterPro"/>
</dbReference>
<reference evidence="2 3" key="1">
    <citation type="submission" date="2016-05" db="EMBL/GenBank/DDBJ databases">
        <title>Genomic Taxonomy of the Vibrionaceae.</title>
        <authorList>
            <person name="Gomez-Gil B."/>
            <person name="Enciso-Ibarra J."/>
        </authorList>
    </citation>
    <scope>NUCLEOTIDE SEQUENCE [LARGE SCALE GENOMIC DNA]</scope>
    <source>
        <strain evidence="2 3">CAIM 1920</strain>
    </source>
</reference>
<dbReference type="InterPro" id="IPR051531">
    <property type="entry name" value="N-acetyltransferase"/>
</dbReference>
<keyword evidence="3" id="KW-1185">Reference proteome</keyword>
<dbReference type="Gene3D" id="3.40.630.30">
    <property type="match status" value="1"/>
</dbReference>
<dbReference type="InterPro" id="IPR000182">
    <property type="entry name" value="GNAT_dom"/>
</dbReference>
<dbReference type="Pfam" id="PF13302">
    <property type="entry name" value="Acetyltransf_3"/>
    <property type="match status" value="1"/>
</dbReference>